<evidence type="ECO:0000259" key="6">
    <source>
        <dbReference type="Pfam" id="PF03358"/>
    </source>
</evidence>
<evidence type="ECO:0000256" key="2">
    <source>
        <dbReference type="ARBA" id="ARBA00001966"/>
    </source>
</evidence>
<comment type="similarity">
    <text evidence="5">Belongs to the SsuE family. Isf subfamily.</text>
</comment>
<dbReference type="InterPro" id="IPR005025">
    <property type="entry name" value="FMN_Rdtase-like_dom"/>
</dbReference>
<dbReference type="RefSeq" id="WP_342127010.1">
    <property type="nucleotide sequence ID" value="NZ_JBCAUS010000003.1"/>
</dbReference>
<gene>
    <name evidence="7" type="ORF">WOA13_05825</name>
</gene>
<evidence type="ECO:0000256" key="1">
    <source>
        <dbReference type="ARBA" id="ARBA00001917"/>
    </source>
</evidence>
<accession>A0ABU9KSH9</accession>
<protein>
    <submittedName>
        <fullName evidence="7">Flavodoxin family protein</fullName>
    </submittedName>
</protein>
<comment type="caution">
    <text evidence="7">The sequence shown here is derived from an EMBL/GenBank/DDBJ whole genome shotgun (WGS) entry which is preliminary data.</text>
</comment>
<comment type="cofactor">
    <cofactor evidence="1">
        <name>FMN</name>
        <dbReference type="ChEBI" id="CHEBI:58210"/>
    </cofactor>
</comment>
<evidence type="ECO:0000313" key="7">
    <source>
        <dbReference type="EMBL" id="MEL4305345.1"/>
    </source>
</evidence>
<organism evidence="7 8">
    <name type="scientific">Methanococcoides cohabitans</name>
    <dbReference type="NCBI Taxonomy" id="3136559"/>
    <lineage>
        <taxon>Archaea</taxon>
        <taxon>Methanobacteriati</taxon>
        <taxon>Methanobacteriota</taxon>
        <taxon>Stenosarchaea group</taxon>
        <taxon>Methanomicrobia</taxon>
        <taxon>Methanosarcinales</taxon>
        <taxon>Methanosarcinaceae</taxon>
        <taxon>Methanococcoides</taxon>
    </lineage>
</organism>
<proteinExistence type="inferred from homology"/>
<evidence type="ECO:0000313" key="8">
    <source>
        <dbReference type="Proteomes" id="UP001396646"/>
    </source>
</evidence>
<keyword evidence="3" id="KW-0285">Flavoprotein</keyword>
<reference evidence="7 8" key="1">
    <citation type="submission" date="2024-04" db="EMBL/GenBank/DDBJ databases">
        <title>Methanococcoides sp. LMO-2.</title>
        <authorList>
            <person name="Liang L."/>
        </authorList>
    </citation>
    <scope>NUCLEOTIDE SEQUENCE [LARGE SCALE GENOMIC DNA]</scope>
    <source>
        <strain evidence="7 8">LMO-2</strain>
    </source>
</reference>
<sequence>MKVVAFNGSPRKEGNTSRLIAHVMEVLEKEGIETEVVQLGGNSIHGCTACMKCFDKKDNRCVIEKDIINECIEKMMEADGIIIATPTYFADLSPETKALIDRAGFVGKANGELFKRKVGAAVVAVRRAGAIHAFDSINHFFTISEMIIPGSSYWNVGIGLMPGDVDSDGEGMQTMETLGQNMAWLMEKIRD</sequence>
<keyword evidence="4" id="KW-0288">FMN</keyword>
<name>A0ABU9KSH9_9EURY</name>
<dbReference type="Pfam" id="PF03358">
    <property type="entry name" value="FMN_red"/>
    <property type="match status" value="1"/>
</dbReference>
<dbReference type="InterPro" id="IPR029039">
    <property type="entry name" value="Flavoprotein-like_sf"/>
</dbReference>
<evidence type="ECO:0000256" key="5">
    <source>
        <dbReference type="ARBA" id="ARBA00038292"/>
    </source>
</evidence>
<keyword evidence="8" id="KW-1185">Reference proteome</keyword>
<dbReference type="SUPFAM" id="SSF52218">
    <property type="entry name" value="Flavoproteins"/>
    <property type="match status" value="1"/>
</dbReference>
<evidence type="ECO:0000256" key="4">
    <source>
        <dbReference type="ARBA" id="ARBA00022643"/>
    </source>
</evidence>
<evidence type="ECO:0000256" key="3">
    <source>
        <dbReference type="ARBA" id="ARBA00022630"/>
    </source>
</evidence>
<dbReference type="PANTHER" id="PTHR43278:SF4">
    <property type="entry name" value="NAD(P)H-DEPENDENT FMN-CONTAINING OXIDOREDUCTASE YWQN-RELATED"/>
    <property type="match status" value="1"/>
</dbReference>
<dbReference type="InterPro" id="IPR051796">
    <property type="entry name" value="ISF_SsuE-like"/>
</dbReference>
<dbReference type="Gene3D" id="3.40.50.360">
    <property type="match status" value="1"/>
</dbReference>
<feature type="domain" description="NADPH-dependent FMN reductase-like" evidence="6">
    <location>
        <begin position="1"/>
        <end position="157"/>
    </location>
</feature>
<dbReference type="PANTHER" id="PTHR43278">
    <property type="entry name" value="NAD(P)H-DEPENDENT FMN-CONTAINING OXIDOREDUCTASE YWQN-RELATED"/>
    <property type="match status" value="1"/>
</dbReference>
<dbReference type="Proteomes" id="UP001396646">
    <property type="component" value="Unassembled WGS sequence"/>
</dbReference>
<comment type="cofactor">
    <cofactor evidence="2">
        <name>[4Fe-4S] cluster</name>
        <dbReference type="ChEBI" id="CHEBI:49883"/>
    </cofactor>
</comment>
<dbReference type="EMBL" id="JBCAUS010000003">
    <property type="protein sequence ID" value="MEL4305345.1"/>
    <property type="molecule type" value="Genomic_DNA"/>
</dbReference>